<reference evidence="8" key="2">
    <citation type="submission" date="2020-09" db="EMBL/GenBank/DDBJ databases">
        <authorList>
            <person name="Sun Q."/>
            <person name="Zhou Y."/>
        </authorList>
    </citation>
    <scope>NUCLEOTIDE SEQUENCE</scope>
    <source>
        <strain evidence="8">CGMCC 1.3617</strain>
    </source>
</reference>
<evidence type="ECO:0000313" key="9">
    <source>
        <dbReference type="Proteomes" id="UP000661507"/>
    </source>
</evidence>
<dbReference type="Pfam" id="PF01270">
    <property type="entry name" value="Glyco_hydro_8"/>
    <property type="match status" value="1"/>
</dbReference>
<evidence type="ECO:0000256" key="6">
    <source>
        <dbReference type="ARBA" id="ARBA00023295"/>
    </source>
</evidence>
<dbReference type="EMBL" id="BMKW01000007">
    <property type="protein sequence ID" value="GGJ22383.1"/>
    <property type="molecule type" value="Genomic_DNA"/>
</dbReference>
<comment type="similarity">
    <text evidence="2">Belongs to the glycosyl hydrolase 8 (cellulase D) family.</text>
</comment>
<dbReference type="Gene3D" id="1.50.10.10">
    <property type="match status" value="1"/>
</dbReference>
<comment type="caution">
    <text evidence="8">The sequence shown here is derived from an EMBL/GenBank/DDBJ whole genome shotgun (WGS) entry which is preliminary data.</text>
</comment>
<keyword evidence="9" id="KW-1185">Reference proteome</keyword>
<dbReference type="AlphaFoldDB" id="A0A917KNU4"/>
<keyword evidence="4" id="KW-0378">Hydrolase</keyword>
<dbReference type="GO" id="GO:0030245">
    <property type="term" value="P:cellulose catabolic process"/>
    <property type="evidence" value="ECO:0007669"/>
    <property type="project" value="UniProtKB-KW"/>
</dbReference>
<dbReference type="SUPFAM" id="SSF48208">
    <property type="entry name" value="Six-hairpin glycosidases"/>
    <property type="match status" value="1"/>
</dbReference>
<dbReference type="InterPro" id="IPR002037">
    <property type="entry name" value="Glyco_hydro_8"/>
</dbReference>
<dbReference type="InterPro" id="IPR012341">
    <property type="entry name" value="6hp_glycosidase-like_sf"/>
</dbReference>
<comment type="catalytic activity">
    <reaction evidence="1">
        <text>Endohydrolysis of (1-&gt;4)-beta-D-glucosidic linkages in cellulose, lichenin and cereal beta-D-glucans.</text>
        <dbReference type="EC" id="3.2.1.4"/>
    </reaction>
</comment>
<evidence type="ECO:0000313" key="8">
    <source>
        <dbReference type="EMBL" id="GGJ22383.1"/>
    </source>
</evidence>
<dbReference type="GO" id="GO:0008810">
    <property type="term" value="F:cellulase activity"/>
    <property type="evidence" value="ECO:0007669"/>
    <property type="project" value="UniProtKB-EC"/>
</dbReference>
<keyword evidence="7" id="KW-0624">Polysaccharide degradation</keyword>
<dbReference type="Proteomes" id="UP000661507">
    <property type="component" value="Unassembled WGS sequence"/>
</dbReference>
<proteinExistence type="inferred from homology"/>
<evidence type="ECO:0000256" key="7">
    <source>
        <dbReference type="ARBA" id="ARBA00023326"/>
    </source>
</evidence>
<dbReference type="InterPro" id="IPR008928">
    <property type="entry name" value="6-hairpin_glycosidase_sf"/>
</dbReference>
<sequence length="305" mass="33111">MDTGNNGVSHSEGQGWGLMFSAAFDDRASFDRILSWTQRVLKRRTDHLHAWRFRPAAPVAVDDPNNATDGDLYIAQGLLMAHARWQHAPYRDLAIAIGRDLLRLTLRRWDGRPLLLPGAAGFESAAGMVLNPSYIVLPAYAALAQAMPGETWPLLAEEGLALLRRARFGAWGLSPDWVLVPPRGGTELRMPATWPPRFSFDAVRVPLTLAWAGEVTHPALLGAHAFWTDPRWAVPPAWVDLVTGQTAEYAAPPGMRAIASFVAARIAGRGNAATIPSVNESHDYYSASLTLLTHVGCVATGTPIA</sequence>
<dbReference type="EC" id="3.2.1.4" evidence="3"/>
<gene>
    <name evidence="8" type="primary">celC</name>
    <name evidence="8" type="ORF">GCM10011320_32060</name>
</gene>
<keyword evidence="7" id="KW-0119">Carbohydrate metabolism</keyword>
<organism evidence="8 9">
    <name type="scientific">Neoroseomonas lacus</name>
    <dbReference type="NCBI Taxonomy" id="287609"/>
    <lineage>
        <taxon>Bacteria</taxon>
        <taxon>Pseudomonadati</taxon>
        <taxon>Pseudomonadota</taxon>
        <taxon>Alphaproteobacteria</taxon>
        <taxon>Acetobacterales</taxon>
        <taxon>Acetobacteraceae</taxon>
        <taxon>Neoroseomonas</taxon>
    </lineage>
</organism>
<evidence type="ECO:0000256" key="5">
    <source>
        <dbReference type="ARBA" id="ARBA00023001"/>
    </source>
</evidence>
<name>A0A917KNU4_9PROT</name>
<evidence type="ECO:0000256" key="1">
    <source>
        <dbReference type="ARBA" id="ARBA00000966"/>
    </source>
</evidence>
<keyword evidence="6" id="KW-0326">Glycosidase</keyword>
<dbReference type="PRINTS" id="PR00735">
    <property type="entry name" value="GLHYDRLASE8"/>
</dbReference>
<reference evidence="8" key="1">
    <citation type="journal article" date="2014" name="Int. J. Syst. Evol. Microbiol.">
        <title>Complete genome sequence of Corynebacterium casei LMG S-19264T (=DSM 44701T), isolated from a smear-ripened cheese.</title>
        <authorList>
            <consortium name="US DOE Joint Genome Institute (JGI-PGF)"/>
            <person name="Walter F."/>
            <person name="Albersmeier A."/>
            <person name="Kalinowski J."/>
            <person name="Ruckert C."/>
        </authorList>
    </citation>
    <scope>NUCLEOTIDE SEQUENCE</scope>
    <source>
        <strain evidence="8">CGMCC 1.3617</strain>
    </source>
</reference>
<evidence type="ECO:0000256" key="3">
    <source>
        <dbReference type="ARBA" id="ARBA00012601"/>
    </source>
</evidence>
<accession>A0A917KNU4</accession>
<evidence type="ECO:0000256" key="4">
    <source>
        <dbReference type="ARBA" id="ARBA00022801"/>
    </source>
</evidence>
<keyword evidence="5" id="KW-0136">Cellulose degradation</keyword>
<protein>
    <recommendedName>
        <fullName evidence="3">cellulase</fullName>
        <ecNumber evidence="3">3.2.1.4</ecNumber>
    </recommendedName>
</protein>
<evidence type="ECO:0000256" key="2">
    <source>
        <dbReference type="ARBA" id="ARBA00009209"/>
    </source>
</evidence>